<feature type="active site" evidence="1">
    <location>
        <position position="141"/>
    </location>
</feature>
<proteinExistence type="predicted"/>
<feature type="non-terminal residue" evidence="3">
    <location>
        <position position="1"/>
    </location>
</feature>
<evidence type="ECO:0000313" key="3">
    <source>
        <dbReference type="EMBL" id="RMZ96842.1"/>
    </source>
</evidence>
<keyword evidence="1" id="KW-0862">Zinc</keyword>
<reference evidence="3 4" key="1">
    <citation type="journal article" date="2018" name="Sci. Rep.">
        <title>Genomic signatures of local adaptation to the degree of environmental predictability in rotifers.</title>
        <authorList>
            <person name="Franch-Gras L."/>
            <person name="Hahn C."/>
            <person name="Garcia-Roger E.M."/>
            <person name="Carmona M.J."/>
            <person name="Serra M."/>
            <person name="Gomez A."/>
        </authorList>
    </citation>
    <scope>NUCLEOTIDE SEQUENCE [LARGE SCALE GENOMIC DNA]</scope>
    <source>
        <strain evidence="3">HYR1</strain>
    </source>
</reference>
<organism evidence="3 4">
    <name type="scientific">Brachionus plicatilis</name>
    <name type="common">Marine rotifer</name>
    <name type="synonym">Brachionus muelleri</name>
    <dbReference type="NCBI Taxonomy" id="10195"/>
    <lineage>
        <taxon>Eukaryota</taxon>
        <taxon>Metazoa</taxon>
        <taxon>Spiralia</taxon>
        <taxon>Gnathifera</taxon>
        <taxon>Rotifera</taxon>
        <taxon>Eurotatoria</taxon>
        <taxon>Monogononta</taxon>
        <taxon>Pseudotrocha</taxon>
        <taxon>Ploima</taxon>
        <taxon>Brachionidae</taxon>
        <taxon>Brachionus</taxon>
    </lineage>
</organism>
<feature type="binding site" evidence="1">
    <location>
        <position position="140"/>
    </location>
    <ligand>
        <name>Zn(2+)</name>
        <dbReference type="ChEBI" id="CHEBI:29105"/>
        <note>catalytic</note>
    </ligand>
</feature>
<dbReference type="Pfam" id="PF13688">
    <property type="entry name" value="Reprolysin_5"/>
    <property type="match status" value="1"/>
</dbReference>
<keyword evidence="4" id="KW-1185">Reference proteome</keyword>
<comment type="caution">
    <text evidence="1">Lacks conserved residue(s) required for the propagation of feature annotation.</text>
</comment>
<dbReference type="Proteomes" id="UP000276133">
    <property type="component" value="Unassembled WGS sequence"/>
</dbReference>
<name>A0A3M7PCQ3_BRAPC</name>
<dbReference type="GO" id="GO:0004222">
    <property type="term" value="F:metalloendopeptidase activity"/>
    <property type="evidence" value="ECO:0007669"/>
    <property type="project" value="InterPro"/>
</dbReference>
<comment type="caution">
    <text evidence="3">The sequence shown here is derived from an EMBL/GenBank/DDBJ whole genome shotgun (WGS) entry which is preliminary data.</text>
</comment>
<feature type="domain" description="Peptidase M12B" evidence="2">
    <location>
        <begin position="107"/>
        <end position="205"/>
    </location>
</feature>
<dbReference type="GO" id="GO:0046872">
    <property type="term" value="F:metal ion binding"/>
    <property type="evidence" value="ECO:0007669"/>
    <property type="project" value="UniProtKB-KW"/>
</dbReference>
<dbReference type="PANTHER" id="PTHR11905:SF159">
    <property type="entry name" value="ADAM METALLOPROTEASE"/>
    <property type="match status" value="1"/>
</dbReference>
<dbReference type="InterPro" id="IPR024079">
    <property type="entry name" value="MetalloPept_cat_dom_sf"/>
</dbReference>
<dbReference type="PANTHER" id="PTHR11905">
    <property type="entry name" value="ADAM A DISINTEGRIN AND METALLOPROTEASE DOMAIN"/>
    <property type="match status" value="1"/>
</dbReference>
<keyword evidence="1" id="KW-0479">Metal-binding</keyword>
<dbReference type="InterPro" id="IPR001590">
    <property type="entry name" value="Peptidase_M12B"/>
</dbReference>
<dbReference type="SUPFAM" id="SSF55486">
    <property type="entry name" value="Metalloproteases ('zincins'), catalytic domain"/>
    <property type="match status" value="1"/>
</dbReference>
<dbReference type="PROSITE" id="PS50215">
    <property type="entry name" value="ADAM_MEPRO"/>
    <property type="match status" value="1"/>
</dbReference>
<feature type="binding site" evidence="1">
    <location>
        <position position="150"/>
    </location>
    <ligand>
        <name>Zn(2+)</name>
        <dbReference type="ChEBI" id="CHEBI:29105"/>
        <note>catalytic</note>
    </ligand>
</feature>
<dbReference type="EMBL" id="REGN01011851">
    <property type="protein sequence ID" value="RMZ96842.1"/>
    <property type="molecule type" value="Genomic_DNA"/>
</dbReference>
<evidence type="ECO:0000256" key="1">
    <source>
        <dbReference type="PROSITE-ProRule" id="PRU00276"/>
    </source>
</evidence>
<gene>
    <name evidence="3" type="ORF">BpHYR1_053520</name>
</gene>
<dbReference type="Gene3D" id="3.40.390.10">
    <property type="entry name" value="Collagenase (Catalytic Domain)"/>
    <property type="match status" value="1"/>
</dbReference>
<dbReference type="AlphaFoldDB" id="A0A3M7PCQ3"/>
<protein>
    <submittedName>
        <fullName evidence="3">ADAM family mig-17</fullName>
    </submittedName>
</protein>
<accession>A0A3M7PCQ3</accession>
<sequence length="205" mass="23135">IGRIFIKNSTDHFQILLFKQAILSRLADHKNGIFDEHIVIKRSLNLNAEKLSKNDYLLVSEKKVPSIKKRRSLNGKPLILNVEVLAVLDSSIYDEHKHLRRTDPLRDIIGISYQGQVCYDFRSSLVEDDFSFKSIYTIAHEIGHNLDLKHDGDQGTSSCNAADGFLMTSSFNFDNMTNAGLFSPCSISTLKSSLIDQNGQKSFLK</sequence>
<dbReference type="OrthoDB" id="6134861at2759"/>
<dbReference type="GO" id="GO:0006508">
    <property type="term" value="P:proteolysis"/>
    <property type="evidence" value="ECO:0007669"/>
    <property type="project" value="InterPro"/>
</dbReference>
<feature type="binding site" evidence="1">
    <location>
        <position position="144"/>
    </location>
    <ligand>
        <name>Zn(2+)</name>
        <dbReference type="ChEBI" id="CHEBI:29105"/>
        <note>catalytic</note>
    </ligand>
</feature>
<evidence type="ECO:0000313" key="4">
    <source>
        <dbReference type="Proteomes" id="UP000276133"/>
    </source>
</evidence>
<evidence type="ECO:0000259" key="2">
    <source>
        <dbReference type="PROSITE" id="PS50215"/>
    </source>
</evidence>